<dbReference type="Gene3D" id="3.40.50.720">
    <property type="entry name" value="NAD(P)-binding Rossmann-like Domain"/>
    <property type="match status" value="1"/>
</dbReference>
<dbReference type="EC" id="1.-.-.-" evidence="5"/>
<proteinExistence type="inferred from homology"/>
<dbReference type="SUPFAM" id="SSF51735">
    <property type="entry name" value="NAD(P)-binding Rossmann-fold domains"/>
    <property type="match status" value="1"/>
</dbReference>
<feature type="domain" description="Ketoreductase" evidence="4">
    <location>
        <begin position="11"/>
        <end position="196"/>
    </location>
</feature>
<dbReference type="CDD" id="cd05233">
    <property type="entry name" value="SDR_c"/>
    <property type="match status" value="1"/>
</dbReference>
<dbReference type="InterPro" id="IPR002347">
    <property type="entry name" value="SDR_fam"/>
</dbReference>
<comment type="similarity">
    <text evidence="1 3">Belongs to the short-chain dehydrogenases/reductases (SDR) family.</text>
</comment>
<evidence type="ECO:0000313" key="5">
    <source>
        <dbReference type="EMBL" id="SPF68191.1"/>
    </source>
</evidence>
<evidence type="ECO:0000313" key="6">
    <source>
        <dbReference type="Proteomes" id="UP000265962"/>
    </source>
</evidence>
<dbReference type="SMART" id="SM00822">
    <property type="entry name" value="PKS_KR"/>
    <property type="match status" value="1"/>
</dbReference>
<dbReference type="GO" id="GO:0048038">
    <property type="term" value="F:quinone binding"/>
    <property type="evidence" value="ECO:0007669"/>
    <property type="project" value="TreeGrafter"/>
</dbReference>
<protein>
    <submittedName>
        <fullName evidence="5">Short-chain dehydrogenase/reductase SDR</fullName>
        <ecNumber evidence="5">1.-.-.-</ecNumber>
    </submittedName>
</protein>
<dbReference type="PRINTS" id="PR00081">
    <property type="entry name" value="GDHRDH"/>
</dbReference>
<gene>
    <name evidence="5" type="ORF">PROPJV5_1134</name>
</gene>
<dbReference type="AlphaFoldDB" id="A0A375I240"/>
<organism evidence="5 6">
    <name type="scientific">Propionibacterium ruminifibrarum</name>
    <dbReference type="NCBI Taxonomy" id="1962131"/>
    <lineage>
        <taxon>Bacteria</taxon>
        <taxon>Bacillati</taxon>
        <taxon>Actinomycetota</taxon>
        <taxon>Actinomycetes</taxon>
        <taxon>Propionibacteriales</taxon>
        <taxon>Propionibacteriaceae</taxon>
        <taxon>Propionibacterium</taxon>
    </lineage>
</organism>
<keyword evidence="2 5" id="KW-0560">Oxidoreductase</keyword>
<dbReference type="PROSITE" id="PS00061">
    <property type="entry name" value="ADH_SHORT"/>
    <property type="match status" value="1"/>
</dbReference>
<dbReference type="GO" id="GO:0006633">
    <property type="term" value="P:fatty acid biosynthetic process"/>
    <property type="evidence" value="ECO:0007669"/>
    <property type="project" value="TreeGrafter"/>
</dbReference>
<dbReference type="InterPro" id="IPR036291">
    <property type="entry name" value="NAD(P)-bd_dom_sf"/>
</dbReference>
<dbReference type="PANTHER" id="PTHR42760">
    <property type="entry name" value="SHORT-CHAIN DEHYDROGENASES/REDUCTASES FAMILY MEMBER"/>
    <property type="match status" value="1"/>
</dbReference>
<dbReference type="FunFam" id="3.40.50.720:FF:000084">
    <property type="entry name" value="Short-chain dehydrogenase reductase"/>
    <property type="match status" value="1"/>
</dbReference>
<evidence type="ECO:0000256" key="2">
    <source>
        <dbReference type="ARBA" id="ARBA00023002"/>
    </source>
</evidence>
<name>A0A375I240_9ACTN</name>
<dbReference type="OrthoDB" id="4307358at2"/>
<dbReference type="GO" id="GO:0016616">
    <property type="term" value="F:oxidoreductase activity, acting on the CH-OH group of donors, NAD or NADP as acceptor"/>
    <property type="evidence" value="ECO:0007669"/>
    <property type="project" value="TreeGrafter"/>
</dbReference>
<accession>A0A375I240</accession>
<reference evidence="6" key="1">
    <citation type="submission" date="2018-02" db="EMBL/GenBank/DDBJ databases">
        <authorList>
            <person name="Hornung B."/>
        </authorList>
    </citation>
    <scope>NUCLEOTIDE SEQUENCE [LARGE SCALE GENOMIC DNA]</scope>
</reference>
<dbReference type="NCBIfam" id="NF004817">
    <property type="entry name" value="PRK06171.1"/>
    <property type="match status" value="1"/>
</dbReference>
<evidence type="ECO:0000259" key="4">
    <source>
        <dbReference type="SMART" id="SM00822"/>
    </source>
</evidence>
<evidence type="ECO:0000256" key="3">
    <source>
        <dbReference type="RuleBase" id="RU000363"/>
    </source>
</evidence>
<dbReference type="InterPro" id="IPR020904">
    <property type="entry name" value="Sc_DH/Rdtase_CS"/>
</dbReference>
<dbReference type="InterPro" id="IPR057326">
    <property type="entry name" value="KR_dom"/>
</dbReference>
<dbReference type="RefSeq" id="WP_119715380.1">
    <property type="nucleotide sequence ID" value="NZ_OMOH01000004.1"/>
</dbReference>
<dbReference type="Proteomes" id="UP000265962">
    <property type="component" value="Unassembled WGS sequence"/>
</dbReference>
<keyword evidence="6" id="KW-1185">Reference proteome</keyword>
<dbReference type="PANTHER" id="PTHR42760:SF133">
    <property type="entry name" value="3-OXOACYL-[ACYL-CARRIER-PROTEIN] REDUCTASE"/>
    <property type="match status" value="1"/>
</dbReference>
<dbReference type="PRINTS" id="PR00080">
    <property type="entry name" value="SDRFAMILY"/>
</dbReference>
<dbReference type="EMBL" id="OMOH01000004">
    <property type="protein sequence ID" value="SPF68191.1"/>
    <property type="molecule type" value="Genomic_DNA"/>
</dbReference>
<evidence type="ECO:0000256" key="1">
    <source>
        <dbReference type="ARBA" id="ARBA00006484"/>
    </source>
</evidence>
<sequence length="267" mass="27822">MTNTWLELDDRVVIVTGGNSGIGKHIVDGLRAAGARVACLDLTVTDGVDEDSGVFNVSVDVTDSAAVEAAVAAVEEHFGRIDVLVNNAGVNQPRLLVDARGEAPQYELDEKAFDFMVGVNVKGAFLMSQAVARRLIKAGKGIIINITSEAGSEGSKGQSVYSATKGALNGFTLSWAKELGPLGIRVVGAAPGILEPTGLRSPAYNEALAYTRNTTVDQLSPDYSKTIPLGRPGTLDEIANVVCFLASDRSAYITGTTVTVTGGKSHG</sequence>
<dbReference type="Pfam" id="PF00106">
    <property type="entry name" value="adh_short"/>
    <property type="match status" value="1"/>
</dbReference>